<dbReference type="RefSeq" id="WP_057849804.1">
    <property type="nucleotide sequence ID" value="NZ_LLXX01000047.1"/>
</dbReference>
<accession>A0A0R3M184</accession>
<dbReference type="SUPFAM" id="SSF88713">
    <property type="entry name" value="Glycoside hydrolase/deacetylase"/>
    <property type="match status" value="1"/>
</dbReference>
<name>A0A0R3M184_9BRAD</name>
<keyword evidence="2" id="KW-1185">Reference proteome</keyword>
<dbReference type="InterPro" id="IPR011330">
    <property type="entry name" value="Glyco_hydro/deAcase_b/a-brl"/>
</dbReference>
<evidence type="ECO:0008006" key="3">
    <source>
        <dbReference type="Google" id="ProtNLM"/>
    </source>
</evidence>
<sequence>MDTGSSSALLLRSDIPSPEDCKLAEILDFFGIPWTALTISEANEDNVASLTASHPRFSILTSAPCLAEALQPCKAGTFPAWLATAASVFVYGFQAAGTCRALLRQITGDPEADIRGIDAWPISVSVTDAFRGMCGPMSALRIQLEAGAADAALVIRDGGELQSIVGTPDGHLFAGFAYSGVRFFVDASLAMVDIRERAATYFDVRKRFAGAVPIVMYLKWSFRDVCWTTSETNACLIIDDPPLRPRYGFLDFGELLQLANKQTFATTIAFIPWNWQRTDRETVAAFRQNSGKLSVCVHGCDHTRGEFAARSADLLDRKLKTARSRMQSLLNETALDHENVMVFPQGAFSPEAVSALKRNGFVAAVNTEVAPADDASNETILADLWSVAIARYGGFSIYTRRYIDHGIENFAFDGILGKPCFVVGHHDLFQDHGSKLAEFIRQLASLRWKLCWRTLGDAVCRSYCIRRDGATMIVKMFAEQLRIENTEAMTRRIQVVKQEPQVVSLKDVTVNQEVVAYEYMDGCLRVIVDIPPGRTADVRCIYHEQPDAFPEPESVSYRLGVTVRRYLSELRDNYGYLFRFRV</sequence>
<comment type="caution">
    <text evidence="1">The sequence shown here is derived from an EMBL/GenBank/DDBJ whole genome shotgun (WGS) entry which is preliminary data.</text>
</comment>
<evidence type="ECO:0000313" key="2">
    <source>
        <dbReference type="Proteomes" id="UP000051913"/>
    </source>
</evidence>
<dbReference type="Gene3D" id="3.20.20.370">
    <property type="entry name" value="Glycoside hydrolase/deacetylase"/>
    <property type="match status" value="1"/>
</dbReference>
<reference evidence="1 2" key="1">
    <citation type="submission" date="2014-03" db="EMBL/GenBank/DDBJ databases">
        <title>Bradyrhizobium valentinum sp. nov., isolated from effective nodules of Lupinus mariae-josephae, a lupine endemic of basic-lime soils in Eastern Spain.</title>
        <authorList>
            <person name="Duran D."/>
            <person name="Rey L."/>
            <person name="Navarro A."/>
            <person name="Busquets A."/>
            <person name="Imperial J."/>
            <person name="Ruiz-Argueso T."/>
        </authorList>
    </citation>
    <scope>NUCLEOTIDE SEQUENCE [LARGE SCALE GENOMIC DNA]</scope>
    <source>
        <strain evidence="1 2">LmjM3</strain>
    </source>
</reference>
<evidence type="ECO:0000313" key="1">
    <source>
        <dbReference type="EMBL" id="KRR10806.1"/>
    </source>
</evidence>
<proteinExistence type="predicted"/>
<dbReference type="EMBL" id="LLXX01000047">
    <property type="protein sequence ID" value="KRR10806.1"/>
    <property type="molecule type" value="Genomic_DNA"/>
</dbReference>
<dbReference type="GO" id="GO:0005975">
    <property type="term" value="P:carbohydrate metabolic process"/>
    <property type="evidence" value="ECO:0007669"/>
    <property type="project" value="InterPro"/>
</dbReference>
<protein>
    <recommendedName>
        <fullName evidence="3">NodB homology domain-containing protein</fullName>
    </recommendedName>
</protein>
<gene>
    <name evidence="1" type="ORF">CP49_22055</name>
</gene>
<organism evidence="1 2">
    <name type="scientific">Bradyrhizobium valentinum</name>
    <dbReference type="NCBI Taxonomy" id="1518501"/>
    <lineage>
        <taxon>Bacteria</taxon>
        <taxon>Pseudomonadati</taxon>
        <taxon>Pseudomonadota</taxon>
        <taxon>Alphaproteobacteria</taxon>
        <taxon>Hyphomicrobiales</taxon>
        <taxon>Nitrobacteraceae</taxon>
        <taxon>Bradyrhizobium</taxon>
    </lineage>
</organism>
<dbReference type="AlphaFoldDB" id="A0A0R3M184"/>
<dbReference type="Proteomes" id="UP000051913">
    <property type="component" value="Unassembled WGS sequence"/>
</dbReference>